<evidence type="ECO:0000256" key="6">
    <source>
        <dbReference type="SAM" id="MobiDB-lite"/>
    </source>
</evidence>
<dbReference type="Gene3D" id="1.20.5.2050">
    <property type="match status" value="1"/>
</dbReference>
<dbReference type="Proteomes" id="UP001195914">
    <property type="component" value="Unassembled WGS sequence"/>
</dbReference>
<proteinExistence type="predicted"/>
<reference evidence="8" key="2">
    <citation type="submission" date="2021-05" db="EMBL/GenBank/DDBJ databases">
        <authorList>
            <person name="Pain A."/>
        </authorList>
    </citation>
    <scope>NUCLEOTIDE SEQUENCE</scope>
    <source>
        <strain evidence="8">1802A</strain>
    </source>
</reference>
<keyword evidence="2" id="KW-0805">Transcription regulation</keyword>
<evidence type="ECO:0000256" key="1">
    <source>
        <dbReference type="ARBA" id="ARBA00004123"/>
    </source>
</evidence>
<dbReference type="GO" id="GO:0003700">
    <property type="term" value="F:DNA-binding transcription factor activity"/>
    <property type="evidence" value="ECO:0007669"/>
    <property type="project" value="InterPro"/>
</dbReference>
<dbReference type="InterPro" id="IPR001471">
    <property type="entry name" value="AP2/ERF_dom"/>
</dbReference>
<dbReference type="GO" id="GO:0003677">
    <property type="term" value="F:DNA binding"/>
    <property type="evidence" value="ECO:0007669"/>
    <property type="project" value="UniProtKB-KW"/>
</dbReference>
<evidence type="ECO:0000313" key="9">
    <source>
        <dbReference type="Proteomes" id="UP001195914"/>
    </source>
</evidence>
<comment type="subcellular location">
    <subcellularLocation>
        <location evidence="1">Nucleus</location>
    </subcellularLocation>
</comment>
<accession>A0AAD9LEE4</accession>
<evidence type="ECO:0000256" key="3">
    <source>
        <dbReference type="ARBA" id="ARBA00023125"/>
    </source>
</evidence>
<protein>
    <recommendedName>
        <fullName evidence="7">AP2/ERF domain-containing protein</fullName>
    </recommendedName>
</protein>
<feature type="compositionally biased region" description="Polar residues" evidence="6">
    <location>
        <begin position="370"/>
        <end position="384"/>
    </location>
</feature>
<name>A0AAD9LEE4_BABDI</name>
<keyword evidence="9" id="KW-1185">Reference proteome</keyword>
<feature type="compositionally biased region" description="Polar residues" evidence="6">
    <location>
        <begin position="511"/>
        <end position="522"/>
    </location>
</feature>
<organism evidence="8 9">
    <name type="scientific">Babesia divergens</name>
    <dbReference type="NCBI Taxonomy" id="32595"/>
    <lineage>
        <taxon>Eukaryota</taxon>
        <taxon>Sar</taxon>
        <taxon>Alveolata</taxon>
        <taxon>Apicomplexa</taxon>
        <taxon>Aconoidasida</taxon>
        <taxon>Piroplasmida</taxon>
        <taxon>Babesiidae</taxon>
        <taxon>Babesia</taxon>
    </lineage>
</organism>
<dbReference type="EMBL" id="JAHBMH010000073">
    <property type="protein sequence ID" value="KAK1933201.1"/>
    <property type="molecule type" value="Genomic_DNA"/>
</dbReference>
<feature type="region of interest" description="Disordered" evidence="6">
    <location>
        <begin position="368"/>
        <end position="397"/>
    </location>
</feature>
<feature type="region of interest" description="Disordered" evidence="6">
    <location>
        <begin position="455"/>
        <end position="523"/>
    </location>
</feature>
<reference evidence="8" key="1">
    <citation type="journal article" date="2014" name="Nucleic Acids Res.">
        <title>The evolutionary dynamics of variant antigen genes in Babesia reveal a history of genomic innovation underlying host-parasite interaction.</title>
        <authorList>
            <person name="Jackson A.P."/>
            <person name="Otto T.D."/>
            <person name="Darby A."/>
            <person name="Ramaprasad A."/>
            <person name="Xia D."/>
            <person name="Echaide I.E."/>
            <person name="Farber M."/>
            <person name="Gahlot S."/>
            <person name="Gamble J."/>
            <person name="Gupta D."/>
            <person name="Gupta Y."/>
            <person name="Jackson L."/>
            <person name="Malandrin L."/>
            <person name="Malas T.B."/>
            <person name="Moussa E."/>
            <person name="Nair M."/>
            <person name="Reid A.J."/>
            <person name="Sanders M."/>
            <person name="Sharma J."/>
            <person name="Tracey A."/>
            <person name="Quail M.A."/>
            <person name="Weir W."/>
            <person name="Wastling J.M."/>
            <person name="Hall N."/>
            <person name="Willadsen P."/>
            <person name="Lingelbach K."/>
            <person name="Shiels B."/>
            <person name="Tait A."/>
            <person name="Berriman M."/>
            <person name="Allred D.R."/>
            <person name="Pain A."/>
        </authorList>
    </citation>
    <scope>NUCLEOTIDE SEQUENCE</scope>
    <source>
        <strain evidence="8">1802A</strain>
    </source>
</reference>
<dbReference type="Pfam" id="PF00847">
    <property type="entry name" value="AP2"/>
    <property type="match status" value="1"/>
</dbReference>
<feature type="compositionally biased region" description="Basic and acidic residues" evidence="6">
    <location>
        <begin position="466"/>
        <end position="482"/>
    </location>
</feature>
<evidence type="ECO:0000256" key="5">
    <source>
        <dbReference type="ARBA" id="ARBA00023242"/>
    </source>
</evidence>
<keyword evidence="4" id="KW-0804">Transcription</keyword>
<sequence length="581" mass="65051">MNPKFYPAYGMYGEASPQGLPLGRTFGMEVPLYSQPLERKVADATDEALTRCSTMIPDCFDRKNNYVLNQDPAMVDRTGCRSSLNDCMADMETVDTVVDSCSLPEHDFPTDHFDMYVNTDVSGRCFTPEGGLRVVKTSRNEPRTEIVRPVIRLKSASEMATPQSEEFRRYARQLGVPPIPDVVDSSYVRQNRVNDFTNNLEDFMRSSSQLCRPVGKSAPQTTPDVIRMKMPGSGGHDVPINTPTAVLAGEKRYNHPTTVSTRTPYLYGHDVPTCESELFFTPTLPNRGSDVCNNYIASSNYCVYVGSDSNAISCGCNVLRPCGGNCHVSGCHVVTSELEPSTEQWPVSGSSYLQSLVKQLDRVVEGYKGTSPTNGQGTTFQQVPSKGWQRATRGPHMVSQDKLVSRIPEYGKWSAPIQAEYSSHREEANCPDYYVQTSYEDSPYDCNMISNKHDNHLKQRKTNRGTRTDCKNDVEAPSRNEYGRFVPARTTSPASSPENQPKYTIPKSNKKSANPAISNSGEKVSGVWYDTNRHLWRVVYMKGNKRKTQGFSSVKLGYEEARRKAIEMRHEMVVLRRADKV</sequence>
<evidence type="ECO:0000313" key="8">
    <source>
        <dbReference type="EMBL" id="KAK1933201.1"/>
    </source>
</evidence>
<keyword evidence="5" id="KW-0539">Nucleus</keyword>
<evidence type="ECO:0000256" key="4">
    <source>
        <dbReference type="ARBA" id="ARBA00023163"/>
    </source>
</evidence>
<feature type="domain" description="AP2/ERF" evidence="7">
    <location>
        <begin position="523"/>
        <end position="572"/>
    </location>
</feature>
<gene>
    <name evidence="8" type="ORF">X943_002654</name>
</gene>
<dbReference type="AlphaFoldDB" id="A0AAD9LEE4"/>
<keyword evidence="3" id="KW-0238">DNA-binding</keyword>
<feature type="compositionally biased region" description="Polar residues" evidence="6">
    <location>
        <begin position="489"/>
        <end position="502"/>
    </location>
</feature>
<dbReference type="GO" id="GO:0005634">
    <property type="term" value="C:nucleus"/>
    <property type="evidence" value="ECO:0007669"/>
    <property type="project" value="UniProtKB-SubCell"/>
</dbReference>
<evidence type="ECO:0000256" key="2">
    <source>
        <dbReference type="ARBA" id="ARBA00023015"/>
    </source>
</evidence>
<evidence type="ECO:0000259" key="7">
    <source>
        <dbReference type="Pfam" id="PF00847"/>
    </source>
</evidence>
<comment type="caution">
    <text evidence="8">The sequence shown here is derived from an EMBL/GenBank/DDBJ whole genome shotgun (WGS) entry which is preliminary data.</text>
</comment>